<keyword evidence="3" id="KW-1185">Reference proteome</keyword>
<evidence type="ECO:0000313" key="3">
    <source>
        <dbReference type="Proteomes" id="UP000199025"/>
    </source>
</evidence>
<name>A0A1I4B1X6_9PSEU</name>
<organism evidence="2 3">
    <name type="scientific">Amycolatopsis sacchari</name>
    <dbReference type="NCBI Taxonomy" id="115433"/>
    <lineage>
        <taxon>Bacteria</taxon>
        <taxon>Bacillati</taxon>
        <taxon>Actinomycetota</taxon>
        <taxon>Actinomycetes</taxon>
        <taxon>Pseudonocardiales</taxon>
        <taxon>Pseudonocardiaceae</taxon>
        <taxon>Amycolatopsis</taxon>
    </lineage>
</organism>
<evidence type="ECO:0000313" key="2">
    <source>
        <dbReference type="EMBL" id="SFK62370.1"/>
    </source>
</evidence>
<feature type="transmembrane region" description="Helical" evidence="1">
    <location>
        <begin position="21"/>
        <end position="44"/>
    </location>
</feature>
<protein>
    <submittedName>
        <fullName evidence="2">Uncharacterized protein</fullName>
    </submittedName>
</protein>
<keyword evidence="1" id="KW-0472">Membrane</keyword>
<dbReference type="STRING" id="115433.SAMN05421835_12628"/>
<reference evidence="2 3" key="1">
    <citation type="submission" date="2016-10" db="EMBL/GenBank/DDBJ databases">
        <authorList>
            <person name="de Groot N.N."/>
        </authorList>
    </citation>
    <scope>NUCLEOTIDE SEQUENCE [LARGE SCALE GENOMIC DNA]</scope>
    <source>
        <strain evidence="2 3">DSM 44468</strain>
    </source>
</reference>
<sequence length="333" mass="34909">MPPLITTLRARCSLPGVKTSAVVGIVVAVLCSFASVATAAGYLWTRADVEQPLPARALPAQWPGKDGQALRTVPLPTGELVTALPAQTGGQVLCQTLDQERWEALLGGKALREVRDGACHVLTTTSEVLLALDEQGAVLRDPASVDVAGHPGELEYLPPKVNARLDVRLVDAPASAQVHPFLRVEVSGTGAVDTLTESIAREVVSAAMTPGPALPARAADGSIPLQRPAPVAIVDAPWPVISWQLCAELSRALGGTGRPRFDGRCTVRGVEAVYTDKVTPRVFPEQIAGRPAVVTGNTVAIKLTDDSAQELTITGARDPRGLAEAVLPRLLGR</sequence>
<gene>
    <name evidence="2" type="ORF">SAMN05421835_12628</name>
</gene>
<keyword evidence="1" id="KW-0812">Transmembrane</keyword>
<dbReference type="Proteomes" id="UP000199025">
    <property type="component" value="Unassembled WGS sequence"/>
</dbReference>
<dbReference type="AlphaFoldDB" id="A0A1I4B1X6"/>
<evidence type="ECO:0000256" key="1">
    <source>
        <dbReference type="SAM" id="Phobius"/>
    </source>
</evidence>
<accession>A0A1I4B1X6</accession>
<keyword evidence="1" id="KW-1133">Transmembrane helix</keyword>
<dbReference type="EMBL" id="FORP01000026">
    <property type="protein sequence ID" value="SFK62370.1"/>
    <property type="molecule type" value="Genomic_DNA"/>
</dbReference>
<proteinExistence type="predicted"/>